<organism evidence="1 2">
    <name type="scientific">Hyalomma asiaticum</name>
    <name type="common">Tick</name>
    <dbReference type="NCBI Taxonomy" id="266040"/>
    <lineage>
        <taxon>Eukaryota</taxon>
        <taxon>Metazoa</taxon>
        <taxon>Ecdysozoa</taxon>
        <taxon>Arthropoda</taxon>
        <taxon>Chelicerata</taxon>
        <taxon>Arachnida</taxon>
        <taxon>Acari</taxon>
        <taxon>Parasitiformes</taxon>
        <taxon>Ixodida</taxon>
        <taxon>Ixodoidea</taxon>
        <taxon>Ixodidae</taxon>
        <taxon>Hyalomminae</taxon>
        <taxon>Hyalomma</taxon>
    </lineage>
</organism>
<dbReference type="EMBL" id="CM023489">
    <property type="protein sequence ID" value="KAH6922767.1"/>
    <property type="molecule type" value="Genomic_DNA"/>
</dbReference>
<comment type="caution">
    <text evidence="1">The sequence shown here is derived from an EMBL/GenBank/DDBJ whole genome shotgun (WGS) entry which is preliminary data.</text>
</comment>
<evidence type="ECO:0000313" key="1">
    <source>
        <dbReference type="EMBL" id="KAH6922767.1"/>
    </source>
</evidence>
<protein>
    <submittedName>
        <fullName evidence="1">Uncharacterized protein</fullName>
    </submittedName>
</protein>
<sequence>MASASKANGAKTKYLDVRGRIYSVFRVYGFIEVDISIKDRVYFNHDTFEDGRFADLLDAGIKAGDPVIVDFVQRPGTDLYRALSVRRAGYVRQKRQTAAEKIPSYLDDEEGVVCVLRDSHAFVRTPRFRGVTASFQKSDLEAYMGRRVATLTDVLELGMKLRFDAMQNPDDRSKTKWIVEKLRSVDGVSPGAPRSVVSPRDANHRSGTALVVTDTAYLHASVVEKTLEVDVDDLRHVLEEGSKVRFDADANGFQYGRGKWHVTRVELLGSSSCTSLFSVPSSAVSVEALGMRRLFSDGLSGAAEDCELHELSLEPRSPVCSDQEEEGHCDVSSSRIDVTSTRSRQNVTEECRQSPFPFKDEDEFPALPSREPEKGRAPSVSIYEDVSAVVESVTASAATCYVEHSGMRRTVQFAAGSFYRNGEAVSGELNRTLGEGDQLKLDYMVGTRSEGADIVHCDLAWQGGKPRRVPRMSADELLERLDVNGQLVKSEDEKFLHEMIGDDELSALLGESSVPGSDKHDNGSGAVEEDSDIKARHRAEASLNDVQRMTRGGSKRYVLTEEQVPAFARLILQQLESSRMSNSQVTLRHVSTQTEEQ</sequence>
<accession>A0ACB7RLP9</accession>
<name>A0ACB7RLP9_HYAAI</name>
<evidence type="ECO:0000313" key="2">
    <source>
        <dbReference type="Proteomes" id="UP000821845"/>
    </source>
</evidence>
<proteinExistence type="predicted"/>
<dbReference type="Proteomes" id="UP000821845">
    <property type="component" value="Chromosome 9"/>
</dbReference>
<reference evidence="1" key="1">
    <citation type="submission" date="2020-05" db="EMBL/GenBank/DDBJ databases">
        <title>Large-scale comparative analyses of tick genomes elucidate their genetic diversity and vector capacities.</title>
        <authorList>
            <person name="Jia N."/>
            <person name="Wang J."/>
            <person name="Shi W."/>
            <person name="Du L."/>
            <person name="Sun Y."/>
            <person name="Zhan W."/>
            <person name="Jiang J."/>
            <person name="Wang Q."/>
            <person name="Zhang B."/>
            <person name="Ji P."/>
            <person name="Sakyi L.B."/>
            <person name="Cui X."/>
            <person name="Yuan T."/>
            <person name="Jiang B."/>
            <person name="Yang W."/>
            <person name="Lam T.T.-Y."/>
            <person name="Chang Q."/>
            <person name="Ding S."/>
            <person name="Wang X."/>
            <person name="Zhu J."/>
            <person name="Ruan X."/>
            <person name="Zhao L."/>
            <person name="Wei J."/>
            <person name="Que T."/>
            <person name="Du C."/>
            <person name="Cheng J."/>
            <person name="Dai P."/>
            <person name="Han X."/>
            <person name="Huang E."/>
            <person name="Gao Y."/>
            <person name="Liu J."/>
            <person name="Shao H."/>
            <person name="Ye R."/>
            <person name="Li L."/>
            <person name="Wei W."/>
            <person name="Wang X."/>
            <person name="Wang C."/>
            <person name="Yang T."/>
            <person name="Huo Q."/>
            <person name="Li W."/>
            <person name="Guo W."/>
            <person name="Chen H."/>
            <person name="Zhou L."/>
            <person name="Ni X."/>
            <person name="Tian J."/>
            <person name="Zhou Y."/>
            <person name="Sheng Y."/>
            <person name="Liu T."/>
            <person name="Pan Y."/>
            <person name="Xia L."/>
            <person name="Li J."/>
            <person name="Zhao F."/>
            <person name="Cao W."/>
        </authorList>
    </citation>
    <scope>NUCLEOTIDE SEQUENCE</scope>
    <source>
        <strain evidence="1">Hyas-2018</strain>
    </source>
</reference>
<gene>
    <name evidence="1" type="ORF">HPB50_018980</name>
</gene>
<keyword evidence="2" id="KW-1185">Reference proteome</keyword>